<dbReference type="STRING" id="550983.A4R26_29520"/>
<organism evidence="3 4">
    <name type="scientific">Niastella populi</name>
    <dbReference type="NCBI Taxonomy" id="550983"/>
    <lineage>
        <taxon>Bacteria</taxon>
        <taxon>Pseudomonadati</taxon>
        <taxon>Bacteroidota</taxon>
        <taxon>Chitinophagia</taxon>
        <taxon>Chitinophagales</taxon>
        <taxon>Chitinophagaceae</taxon>
        <taxon>Niastella</taxon>
    </lineage>
</organism>
<dbReference type="Proteomes" id="UP000192276">
    <property type="component" value="Unassembled WGS sequence"/>
</dbReference>
<feature type="transmembrane region" description="Helical" evidence="1">
    <location>
        <begin position="172"/>
        <end position="201"/>
    </location>
</feature>
<evidence type="ECO:0000313" key="4">
    <source>
        <dbReference type="Proteomes" id="UP000192276"/>
    </source>
</evidence>
<gene>
    <name evidence="3" type="ORF">A4R26_29520</name>
</gene>
<comment type="caution">
    <text evidence="3">The sequence shown here is derived from an EMBL/GenBank/DDBJ whole genome shotgun (WGS) entry which is preliminary data.</text>
</comment>
<dbReference type="InterPro" id="IPR058065">
    <property type="entry name" value="LIC_10190-like"/>
</dbReference>
<keyword evidence="1" id="KW-1133">Transmembrane helix</keyword>
<dbReference type="AlphaFoldDB" id="A0A1V9EYP6"/>
<feature type="transmembrane region" description="Helical" evidence="1">
    <location>
        <begin position="389"/>
        <end position="410"/>
    </location>
</feature>
<dbReference type="EMBL" id="LWBP01000218">
    <property type="protein sequence ID" value="OQP51222.1"/>
    <property type="molecule type" value="Genomic_DNA"/>
</dbReference>
<feature type="transmembrane region" description="Helical" evidence="1">
    <location>
        <begin position="335"/>
        <end position="353"/>
    </location>
</feature>
<evidence type="ECO:0000259" key="2">
    <source>
        <dbReference type="Pfam" id="PF26626"/>
    </source>
</evidence>
<accession>A0A1V9EYP6</accession>
<reference evidence="4" key="1">
    <citation type="submission" date="2016-04" db="EMBL/GenBank/DDBJ databases">
        <authorList>
            <person name="Chen L."/>
            <person name="Zhuang W."/>
            <person name="Wang G."/>
        </authorList>
    </citation>
    <scope>NUCLEOTIDE SEQUENCE [LARGE SCALE GENOMIC DNA]</scope>
    <source>
        <strain evidence="4">208</strain>
    </source>
</reference>
<protein>
    <recommendedName>
        <fullName evidence="2">DUF8201 domain-containing protein</fullName>
    </recommendedName>
</protein>
<evidence type="ECO:0000256" key="1">
    <source>
        <dbReference type="SAM" id="Phobius"/>
    </source>
</evidence>
<evidence type="ECO:0000313" key="3">
    <source>
        <dbReference type="EMBL" id="OQP51222.1"/>
    </source>
</evidence>
<dbReference type="NCBIfam" id="NF047510">
    <property type="entry name" value="LIC_10190_fam"/>
    <property type="match status" value="1"/>
</dbReference>
<feature type="transmembrane region" description="Helical" evidence="1">
    <location>
        <begin position="84"/>
        <end position="103"/>
    </location>
</feature>
<feature type="transmembrane region" description="Helical" evidence="1">
    <location>
        <begin position="304"/>
        <end position="323"/>
    </location>
</feature>
<feature type="transmembrane region" description="Helical" evidence="1">
    <location>
        <begin position="213"/>
        <end position="233"/>
    </location>
</feature>
<name>A0A1V9EYP6_9BACT</name>
<proteinExistence type="predicted"/>
<feature type="domain" description="DUF8201" evidence="2">
    <location>
        <begin position="10"/>
        <end position="360"/>
    </location>
</feature>
<feature type="transmembrane region" description="Helical" evidence="1">
    <location>
        <begin position="359"/>
        <end position="377"/>
    </location>
</feature>
<sequence length="471" mass="53678">MIRSINRLPLLLFTLCSLLILVMGTYEIIHPDTLSYHAQAINVMEKYKAIPGLVHLRYETAMTSMWFSVQAIFRFNFIHHNNYLFLNGCVLCWFFLFICLKLTSPDNIQSEAKGKTNYQLTNWILLLIFTSISWTQIRLTAVSASPDFITTLYIWAAFYSFLQTRANNNRVYTYLAVLFCCTAITIKLSAIAIALLPMLIVCKLFTQKKIKPALLIIGSSVLISLPYLVRNIITTGYPLFPSTVFNLFNFDWKLDETQVYGFQRYITAYARFPVAGYDEAEKALQLSASKWIPLWWNELVLPDRLLLCTILILSLVFLIKLKINIRQSDYTNRCILGIALTGSLIWMMSAPATRFGTGFLIPLCYSLGAGLKNVSFLKSSFEDRKLSNILTMLVSLLVAFYIGYRIIYYFKPSQIIRPAGVKKTVYTTTNCKGNRFSVSDNCSFAPAPCFQGRCEHILLRGNSITDGFKGK</sequence>
<keyword evidence="1" id="KW-0812">Transmembrane</keyword>
<keyword evidence="4" id="KW-1185">Reference proteome</keyword>
<dbReference type="Pfam" id="PF26626">
    <property type="entry name" value="DUF8201"/>
    <property type="match status" value="1"/>
</dbReference>
<keyword evidence="1" id="KW-0472">Membrane</keyword>
<dbReference type="InterPro" id="IPR058514">
    <property type="entry name" value="DUF8201"/>
</dbReference>
<feature type="transmembrane region" description="Helical" evidence="1">
    <location>
        <begin position="123"/>
        <end position="141"/>
    </location>
</feature>